<proteinExistence type="predicted"/>
<protein>
    <submittedName>
        <fullName evidence="5">Uncharacterized protein</fullName>
    </submittedName>
</protein>
<feature type="chain" id="PRO_5032381576" evidence="4">
    <location>
        <begin position="16"/>
        <end position="320"/>
    </location>
</feature>
<keyword evidence="3" id="KW-1133">Transmembrane helix</keyword>
<accession>A0A814LCV1</accession>
<dbReference type="InterPro" id="IPR002172">
    <property type="entry name" value="LDrepeatLR_classA_rpt"/>
</dbReference>
<dbReference type="Proteomes" id="UP000663852">
    <property type="component" value="Unassembled WGS sequence"/>
</dbReference>
<evidence type="ECO:0000256" key="2">
    <source>
        <dbReference type="PROSITE-ProRule" id="PRU00124"/>
    </source>
</evidence>
<evidence type="ECO:0000313" key="5">
    <source>
        <dbReference type="EMBL" id="CAF1062955.1"/>
    </source>
</evidence>
<name>A0A814LCV1_ADIRI</name>
<comment type="caution">
    <text evidence="2">Lacks conserved residue(s) required for the propagation of feature annotation.</text>
</comment>
<feature type="signal peptide" evidence="4">
    <location>
        <begin position="1"/>
        <end position="15"/>
    </location>
</feature>
<evidence type="ECO:0000313" key="6">
    <source>
        <dbReference type="Proteomes" id="UP000663852"/>
    </source>
</evidence>
<comment type="caution">
    <text evidence="5">The sequence shown here is derived from an EMBL/GenBank/DDBJ whole genome shotgun (WGS) entry which is preliminary data.</text>
</comment>
<evidence type="ECO:0000256" key="3">
    <source>
        <dbReference type="SAM" id="Phobius"/>
    </source>
</evidence>
<gene>
    <name evidence="5" type="ORF">EDS130_LOCUS18017</name>
</gene>
<dbReference type="Pfam" id="PF00057">
    <property type="entry name" value="Ldl_recept_a"/>
    <property type="match status" value="1"/>
</dbReference>
<dbReference type="SUPFAM" id="SSF57424">
    <property type="entry name" value="LDL receptor-like module"/>
    <property type="match status" value="1"/>
</dbReference>
<keyword evidence="3" id="KW-0472">Membrane</keyword>
<evidence type="ECO:0000256" key="1">
    <source>
        <dbReference type="ARBA" id="ARBA00023157"/>
    </source>
</evidence>
<keyword evidence="1 2" id="KW-1015">Disulfide bond</keyword>
<evidence type="ECO:0000256" key="4">
    <source>
        <dbReference type="SAM" id="SignalP"/>
    </source>
</evidence>
<sequence>MRFLIFICFIASVSSSVDRFLIHSIDDCWAIETNNTITDAHSALISFSPILAEKIDPCSVHITNPWISEIQNGFGVYLPHGMDCSSIITIECLPGSALFQHTMPSSVQYTCRTNASGIVMPCNSISLTSKRNVSYQGSRRVVDVQLVALAKGPLRRFVLLNLVINVICYLEPCMNKDLFFQCPKDYPRSCIARKLRCNGRTECFSGDDEYHCEHSYGEGYLPLGLIILLIIGFLFVVCIVSTIFACCFCRAACHAIIRRFHPSKKQKLFQKNDTTMVTGEDAGLMRGLTTSHVVEALPQQHAEPAPLIIDSTKPVYPHLS</sequence>
<dbReference type="AlphaFoldDB" id="A0A814LCV1"/>
<keyword evidence="3" id="KW-0812">Transmembrane</keyword>
<dbReference type="EMBL" id="CAJNOJ010000082">
    <property type="protein sequence ID" value="CAF1062955.1"/>
    <property type="molecule type" value="Genomic_DNA"/>
</dbReference>
<reference evidence="5" key="1">
    <citation type="submission" date="2021-02" db="EMBL/GenBank/DDBJ databases">
        <authorList>
            <person name="Nowell W R."/>
        </authorList>
    </citation>
    <scope>NUCLEOTIDE SEQUENCE</scope>
</reference>
<feature type="transmembrane region" description="Helical" evidence="3">
    <location>
        <begin position="220"/>
        <end position="249"/>
    </location>
</feature>
<feature type="disulfide bond" evidence="2">
    <location>
        <begin position="197"/>
        <end position="212"/>
    </location>
</feature>
<organism evidence="5 6">
    <name type="scientific">Adineta ricciae</name>
    <name type="common">Rotifer</name>
    <dbReference type="NCBI Taxonomy" id="249248"/>
    <lineage>
        <taxon>Eukaryota</taxon>
        <taxon>Metazoa</taxon>
        <taxon>Spiralia</taxon>
        <taxon>Gnathifera</taxon>
        <taxon>Rotifera</taxon>
        <taxon>Eurotatoria</taxon>
        <taxon>Bdelloidea</taxon>
        <taxon>Adinetida</taxon>
        <taxon>Adinetidae</taxon>
        <taxon>Adineta</taxon>
    </lineage>
</organism>
<keyword evidence="4" id="KW-0732">Signal</keyword>
<dbReference type="InterPro" id="IPR036055">
    <property type="entry name" value="LDL_receptor-like_sf"/>
</dbReference>
<dbReference type="PROSITE" id="PS50068">
    <property type="entry name" value="LDLRA_2"/>
    <property type="match status" value="1"/>
</dbReference>